<feature type="region of interest" description="Disordered" evidence="1">
    <location>
        <begin position="79"/>
        <end position="120"/>
    </location>
</feature>
<reference evidence="2 3" key="1">
    <citation type="journal article" date="2015" name="Proc. Natl. Acad. Sci. U.S.A.">
        <title>The resurrection genome of Boea hygrometrica: A blueprint for survival of dehydration.</title>
        <authorList>
            <person name="Xiao L."/>
            <person name="Yang G."/>
            <person name="Zhang L."/>
            <person name="Yang X."/>
            <person name="Zhao S."/>
            <person name="Ji Z."/>
            <person name="Zhou Q."/>
            <person name="Hu M."/>
            <person name="Wang Y."/>
            <person name="Chen M."/>
            <person name="Xu Y."/>
            <person name="Jin H."/>
            <person name="Xiao X."/>
            <person name="Hu G."/>
            <person name="Bao F."/>
            <person name="Hu Y."/>
            <person name="Wan P."/>
            <person name="Li L."/>
            <person name="Deng X."/>
            <person name="Kuang T."/>
            <person name="Xiang C."/>
            <person name="Zhu J.K."/>
            <person name="Oliver M.J."/>
            <person name="He Y."/>
        </authorList>
    </citation>
    <scope>NUCLEOTIDE SEQUENCE [LARGE SCALE GENOMIC DNA]</scope>
    <source>
        <strain evidence="3">cv. XS01</strain>
    </source>
</reference>
<protein>
    <submittedName>
        <fullName evidence="2">Protein IQ-DOMAIN 32</fullName>
    </submittedName>
</protein>
<evidence type="ECO:0000313" key="2">
    <source>
        <dbReference type="EMBL" id="KZV48211.1"/>
    </source>
</evidence>
<organism evidence="2 3">
    <name type="scientific">Dorcoceras hygrometricum</name>
    <dbReference type="NCBI Taxonomy" id="472368"/>
    <lineage>
        <taxon>Eukaryota</taxon>
        <taxon>Viridiplantae</taxon>
        <taxon>Streptophyta</taxon>
        <taxon>Embryophyta</taxon>
        <taxon>Tracheophyta</taxon>
        <taxon>Spermatophyta</taxon>
        <taxon>Magnoliopsida</taxon>
        <taxon>eudicotyledons</taxon>
        <taxon>Gunneridae</taxon>
        <taxon>Pentapetalae</taxon>
        <taxon>asterids</taxon>
        <taxon>lamiids</taxon>
        <taxon>Lamiales</taxon>
        <taxon>Gesneriaceae</taxon>
        <taxon>Didymocarpoideae</taxon>
        <taxon>Trichosporeae</taxon>
        <taxon>Loxocarpinae</taxon>
        <taxon>Dorcoceras</taxon>
    </lineage>
</organism>
<evidence type="ECO:0000256" key="1">
    <source>
        <dbReference type="SAM" id="MobiDB-lite"/>
    </source>
</evidence>
<dbReference type="Proteomes" id="UP000250235">
    <property type="component" value="Unassembled WGS sequence"/>
</dbReference>
<dbReference type="AlphaFoldDB" id="A0A2Z7CM83"/>
<sequence>MFYIGSGIYYLDPLGICSILARESIIFPCSGICHVSPVPHWQSQSPVPHWQHKPDQLGTPKPSSALAISKAQFRTGNISPTSSAHLSPVPHWQSQSPVPHWQHKSDQLGTLKPDLLGTRKPSSALAAKPDLLGTHKPSSALAAKPDLLGTRKPSSALAAKPDQLGTKVQFRTGTLSRSSSTHILSPTFVGTARHIKNMLSTFIESVLGLLGNAIALLGNIHYPALPPTCSKNFSLLIDCIISISSEYYLAMKSIIATWVSIVPTNGYGFPQKAQVYASGPDHYSTVLYFNPSSRTSGGDTPDAPINHLGTRGPSNALQANSPTTARESPEDQHYAIGPIYATKFGNASRAHSIFTKLFPRPHYQLGSVFGGPCPDMLKHFLKRRRTWGGLCGRRAHDLTHVSAERASKPLHLPSPSINTAQVCSFRGILSFSHTFALTAHNSPSFLSGTPPDLGIGGASPDSPPAPTDLCLWLQEPRRSTFHLLVPDARAPSPDVVVALRLTKFGYITCVIIFYEFVTDILLFQSQQLEYLRIQQLGYSSGISAVGVFVSNQQMVLSRSASTVLSLQRVLLRSTKRQRFDKLERRRGVHSFASADEVISRSFLEEVQQLVKYICWRLRYDSVWLCWNDSVLIDSAEAFP</sequence>
<feature type="region of interest" description="Disordered" evidence="1">
    <location>
        <begin position="127"/>
        <end position="146"/>
    </location>
</feature>
<keyword evidence="3" id="KW-1185">Reference proteome</keyword>
<dbReference type="EMBL" id="KQ994471">
    <property type="protein sequence ID" value="KZV48211.1"/>
    <property type="molecule type" value="Genomic_DNA"/>
</dbReference>
<name>A0A2Z7CM83_9LAMI</name>
<gene>
    <name evidence="2" type="ORF">F511_10797</name>
</gene>
<feature type="region of interest" description="Disordered" evidence="1">
    <location>
        <begin position="309"/>
        <end position="330"/>
    </location>
</feature>
<feature type="region of interest" description="Disordered" evidence="1">
    <location>
        <begin position="44"/>
        <end position="63"/>
    </location>
</feature>
<accession>A0A2Z7CM83</accession>
<evidence type="ECO:0000313" key="3">
    <source>
        <dbReference type="Proteomes" id="UP000250235"/>
    </source>
</evidence>
<proteinExistence type="predicted"/>
<feature type="compositionally biased region" description="Polar residues" evidence="1">
    <location>
        <begin position="312"/>
        <end position="326"/>
    </location>
</feature>